<evidence type="ECO:0000313" key="2">
    <source>
        <dbReference type="EMBL" id="GFK93695.1"/>
    </source>
</evidence>
<evidence type="ECO:0000256" key="1">
    <source>
        <dbReference type="SAM" id="SignalP"/>
    </source>
</evidence>
<dbReference type="PROSITE" id="PS51257">
    <property type="entry name" value="PROKAR_LIPOPROTEIN"/>
    <property type="match status" value="1"/>
</dbReference>
<evidence type="ECO:0000313" key="3">
    <source>
        <dbReference type="Proteomes" id="UP000494245"/>
    </source>
</evidence>
<organism evidence="2 3">
    <name type="scientific">Fundidesulfovibrio magnetotacticus</name>
    <dbReference type="NCBI Taxonomy" id="2730080"/>
    <lineage>
        <taxon>Bacteria</taxon>
        <taxon>Pseudomonadati</taxon>
        <taxon>Thermodesulfobacteriota</taxon>
        <taxon>Desulfovibrionia</taxon>
        <taxon>Desulfovibrionales</taxon>
        <taxon>Desulfovibrionaceae</taxon>
        <taxon>Fundidesulfovibrio</taxon>
    </lineage>
</organism>
<keyword evidence="3" id="KW-1185">Reference proteome</keyword>
<proteinExistence type="predicted"/>
<accession>A0A6V8LZN7</accession>
<dbReference type="EMBL" id="BLTE01000006">
    <property type="protein sequence ID" value="GFK93695.1"/>
    <property type="molecule type" value="Genomic_DNA"/>
</dbReference>
<dbReference type="AlphaFoldDB" id="A0A6V8LZN7"/>
<protein>
    <recommendedName>
        <fullName evidence="4">Lipoprotein</fullName>
    </recommendedName>
</protein>
<gene>
    <name evidence="2" type="ORF">NNJEOMEG_01529</name>
</gene>
<name>A0A6V8LZN7_9BACT</name>
<reference evidence="2 3" key="2">
    <citation type="submission" date="2020-05" db="EMBL/GenBank/DDBJ databases">
        <title>Draft genome sequence of Desulfovibrio sp. strainFSS-1.</title>
        <authorList>
            <person name="Shimoshige H."/>
            <person name="Kobayashi H."/>
            <person name="Maekawa T."/>
        </authorList>
    </citation>
    <scope>NUCLEOTIDE SEQUENCE [LARGE SCALE GENOMIC DNA]</scope>
    <source>
        <strain evidence="2 3">SIID29052-01</strain>
    </source>
</reference>
<evidence type="ECO:0008006" key="4">
    <source>
        <dbReference type="Google" id="ProtNLM"/>
    </source>
</evidence>
<comment type="caution">
    <text evidence="2">The sequence shown here is derived from an EMBL/GenBank/DDBJ whole genome shotgun (WGS) entry which is preliminary data.</text>
</comment>
<keyword evidence="1" id="KW-0732">Signal</keyword>
<sequence>MLVRRIGLLALLAALTLTLGCQSASQKANQEADAAMYQPVTYANSDKPGPQVVVIPGAVKSQNATFAQKYGPNNIADFAEIELAKANFPVLERQDLGPMLQEIEVAANLGDAKTLKKFKKGKMQATNWLVRFDVLKAEPVAQVERKFDGTYLGIMAGSVVGSATGSWAAGTATGAGVASIKAEDASGIWIVGMRFKVLDANTGEQKASDYFEDKMEITSKGGGALGYTEKKTTGVTLDTMVQRLVQRAVQKMDEMK</sequence>
<reference evidence="2 3" key="1">
    <citation type="submission" date="2020-04" db="EMBL/GenBank/DDBJ databases">
        <authorList>
            <consortium name="Desulfovibrio sp. FSS-1 genome sequencing consortium"/>
            <person name="Shimoshige H."/>
            <person name="Kobayashi H."/>
            <person name="Maekawa T."/>
        </authorList>
    </citation>
    <scope>NUCLEOTIDE SEQUENCE [LARGE SCALE GENOMIC DNA]</scope>
    <source>
        <strain evidence="2 3">SIID29052-01</strain>
    </source>
</reference>
<feature type="signal peptide" evidence="1">
    <location>
        <begin position="1"/>
        <end position="23"/>
    </location>
</feature>
<dbReference type="Proteomes" id="UP000494245">
    <property type="component" value="Unassembled WGS sequence"/>
</dbReference>
<dbReference type="RefSeq" id="WP_173082997.1">
    <property type="nucleotide sequence ID" value="NZ_BLTE01000006.1"/>
</dbReference>
<feature type="chain" id="PRO_5028936727" description="Lipoprotein" evidence="1">
    <location>
        <begin position="24"/>
        <end position="256"/>
    </location>
</feature>